<evidence type="ECO:0000256" key="2">
    <source>
        <dbReference type="ARBA" id="ARBA00004613"/>
    </source>
</evidence>
<feature type="region of interest" description="Disordered" evidence="8">
    <location>
        <begin position="820"/>
        <end position="839"/>
    </location>
</feature>
<proteinExistence type="predicted"/>
<dbReference type="GO" id="GO:0090729">
    <property type="term" value="F:toxin activity"/>
    <property type="evidence" value="ECO:0007669"/>
    <property type="project" value="UniProtKB-KW"/>
</dbReference>
<comment type="caution">
    <text evidence="9">The sequence shown here is derived from an EMBL/GenBank/DDBJ whole genome shotgun (WGS) entry which is preliminary data.</text>
</comment>
<protein>
    <submittedName>
        <fullName evidence="9">Calcium-binding protein</fullName>
    </submittedName>
</protein>
<dbReference type="EMBL" id="VICH01000010">
    <property type="protein sequence ID" value="TQV66439.1"/>
    <property type="molecule type" value="Genomic_DNA"/>
</dbReference>
<keyword evidence="4" id="KW-0800">Toxin</keyword>
<organism evidence="9 10">
    <name type="scientific">Aliiroseovarius halocynthiae</name>
    <dbReference type="NCBI Taxonomy" id="985055"/>
    <lineage>
        <taxon>Bacteria</taxon>
        <taxon>Pseudomonadati</taxon>
        <taxon>Pseudomonadota</taxon>
        <taxon>Alphaproteobacteria</taxon>
        <taxon>Rhodobacterales</taxon>
        <taxon>Paracoccaceae</taxon>
        <taxon>Aliiroseovarius</taxon>
    </lineage>
</organism>
<dbReference type="InterPro" id="IPR018511">
    <property type="entry name" value="Hemolysin-typ_Ca-bd_CS"/>
</dbReference>
<dbReference type="GO" id="GO:0005576">
    <property type="term" value="C:extracellular region"/>
    <property type="evidence" value="ECO:0007669"/>
    <property type="project" value="UniProtKB-SubCell"/>
</dbReference>
<dbReference type="PANTHER" id="PTHR38340">
    <property type="entry name" value="S-LAYER PROTEIN"/>
    <property type="match status" value="1"/>
</dbReference>
<dbReference type="PROSITE" id="PS00330">
    <property type="entry name" value="HEMOLYSIN_CALCIUM"/>
    <property type="match status" value="10"/>
</dbReference>
<keyword evidence="5" id="KW-0677">Repeat</keyword>
<dbReference type="Pfam" id="PF00353">
    <property type="entry name" value="HemolysinCabind"/>
    <property type="match status" value="13"/>
</dbReference>
<evidence type="ECO:0000313" key="10">
    <source>
        <dbReference type="Proteomes" id="UP000315816"/>
    </source>
</evidence>
<dbReference type="OrthoDB" id="9342475at2"/>
<evidence type="ECO:0000256" key="7">
    <source>
        <dbReference type="ARBA" id="ARBA00023136"/>
    </source>
</evidence>
<dbReference type="SUPFAM" id="SSF89372">
    <property type="entry name" value="Fucose-specific lectin"/>
    <property type="match status" value="1"/>
</dbReference>
<evidence type="ECO:0000256" key="8">
    <source>
        <dbReference type="SAM" id="MobiDB-lite"/>
    </source>
</evidence>
<dbReference type="GO" id="GO:0005509">
    <property type="term" value="F:calcium ion binding"/>
    <property type="evidence" value="ECO:0007669"/>
    <property type="project" value="InterPro"/>
</dbReference>
<sequence>MTKLIFAGTSFGASQQYDSGISDLQIVLDGGQAYLATISASAQGSMIYSVGSDGTLTLSDQVSTGGGAVVSSTPVLETVTHNGATVLMAFGQSDWSISGLTLSVGGQLSNPSTYQWGPDGVGLLTAMHATIIDGVTHVYGASKAGTGFKHYTLEADNEFILQGDYSQQGYQVEPDLIDLETVNFGSHQVLIAASSSGDGIASYLLDENGVPTLVTEHSAETVLPVGTPTALVTGSIGAQNFVVMSSAGSASLTVFKIASSGELVPVDHVIDNKFTRFSDVSELAMVEHQGRLYVIAGGSDDGLSLFTLLPDGSLVHLDTIADTQATALQNIASLEATVVDGKIVVFATSETERGISRFTIDPDQAGNTLSGGISSDVLTGGSNSDTILGGYGDDTLSGGEGSDILCDGAGVDTLSGGEGADVFVMKADGASDTITDFDPTQDRLDLSGYHMLYDASQIQITSASWGATLSYLDEILHIRSVHGGALSTWHFLTENVLTLDRPPSGFNYFPKTVSGTSGNDTLEGNDGRDTLKGLDGDDTLMWSGGGDLFSGGTGADTVSYANAISGVLVNLQTGETDLAAFGDQFSSVENLVGSNFNDTLVGDAGDNHLSGGGGDDILRGGDGADVLAGGAGLDRVSYATSTQGVAISLLDGTGADGDTFVSIEGVIGSSYADDLVGNNDRNHLNGGGGSDTLRGLAGNDVLFGERGDDMLLGGAGDDSLIGGEGNDTLIGGDGADEFIGGAGIDTVDYSAMGSMLVLNLKTGLRAGWSIGDSFASIEVIRATEFDDKIGGSDQRETLFGQGGNDVIYAYSGDDTVWGGDGDDGISGGDGNDVISGDGGDDQLYGDNGNDRLSGGAGDDILIGGYGDDVLVAGAGADFFDGSSGYDTVDMSNNSARAAVNLSLGVGGGSMVGDQFRRIEGLIGTRFGDRFVGDASENKFFGQEGDDVLLGGEGSDKLYGGAQNDHLNGGDGNDFLWGGLGWDKLFGESGNDMLYGESGDDMLFGGWGNDRLDGGLGNDLVRGGPGNDIVFGGPGQDKVIGDHGNDLLSGGAENDILWGNNGNDRLFGNLGHDKLYGGAQNDHLNGGSGNDILSGGHGQDKLFGESGNDVLYGNLGDDILIGGAGNDRLSGNLGNDSMYGGLGRDTFIFNDGKDRIHDFNRSEDKILFDGALLKGGVKTPQGILKFAKLSGKTAVFDFGDGDTLTIDGIGSLEHLKGCIDLY</sequence>
<dbReference type="InterPro" id="IPR003995">
    <property type="entry name" value="RTX_toxin_determinant-A"/>
</dbReference>
<name>A0A545SN94_9RHOB</name>
<dbReference type="RefSeq" id="WP_142854469.1">
    <property type="nucleotide sequence ID" value="NZ_ML660024.1"/>
</dbReference>
<dbReference type="PANTHER" id="PTHR38340:SF1">
    <property type="entry name" value="S-LAYER PROTEIN"/>
    <property type="match status" value="1"/>
</dbReference>
<dbReference type="GO" id="GO:0016020">
    <property type="term" value="C:membrane"/>
    <property type="evidence" value="ECO:0007669"/>
    <property type="project" value="UniProtKB-SubCell"/>
</dbReference>
<accession>A0A545SN94</accession>
<dbReference type="PRINTS" id="PR01488">
    <property type="entry name" value="RTXTOXINA"/>
</dbReference>
<dbReference type="PRINTS" id="PR00313">
    <property type="entry name" value="CABNDNGRPT"/>
</dbReference>
<dbReference type="Gene3D" id="2.150.10.10">
    <property type="entry name" value="Serralysin-like metalloprotease, C-terminal"/>
    <property type="match status" value="10"/>
</dbReference>
<reference evidence="9 10" key="1">
    <citation type="submission" date="2019-06" db="EMBL/GenBank/DDBJ databases">
        <title>A novel species of marine bacteria.</title>
        <authorList>
            <person name="Wang Y."/>
        </authorList>
    </citation>
    <scope>NUCLEOTIDE SEQUENCE [LARGE SCALE GENOMIC DNA]</scope>
    <source>
        <strain evidence="9 10">MA1-10</strain>
    </source>
</reference>
<evidence type="ECO:0000256" key="3">
    <source>
        <dbReference type="ARBA" id="ARBA00022525"/>
    </source>
</evidence>
<comment type="subcellular location">
    <subcellularLocation>
        <location evidence="1">Membrane</location>
    </subcellularLocation>
    <subcellularLocation>
        <location evidence="2">Secreted</location>
    </subcellularLocation>
</comment>
<keyword evidence="6" id="KW-0843">Virulence</keyword>
<evidence type="ECO:0000313" key="9">
    <source>
        <dbReference type="EMBL" id="TQV66439.1"/>
    </source>
</evidence>
<dbReference type="Proteomes" id="UP000315816">
    <property type="component" value="Unassembled WGS sequence"/>
</dbReference>
<gene>
    <name evidence="9" type="ORF">FIL88_13850</name>
</gene>
<keyword evidence="10" id="KW-1185">Reference proteome</keyword>
<evidence type="ECO:0000256" key="1">
    <source>
        <dbReference type="ARBA" id="ARBA00004370"/>
    </source>
</evidence>
<evidence type="ECO:0000256" key="6">
    <source>
        <dbReference type="ARBA" id="ARBA00023026"/>
    </source>
</evidence>
<dbReference type="InterPro" id="IPR001343">
    <property type="entry name" value="Hemolysn_Ca-bd"/>
</dbReference>
<dbReference type="InterPro" id="IPR011049">
    <property type="entry name" value="Serralysin-like_metalloprot_C"/>
</dbReference>
<evidence type="ECO:0000256" key="5">
    <source>
        <dbReference type="ARBA" id="ARBA00022737"/>
    </source>
</evidence>
<evidence type="ECO:0000256" key="4">
    <source>
        <dbReference type="ARBA" id="ARBA00022656"/>
    </source>
</evidence>
<keyword evidence="3" id="KW-0964">Secreted</keyword>
<dbReference type="InterPro" id="IPR050557">
    <property type="entry name" value="RTX_toxin/Mannuronan_C5-epim"/>
</dbReference>
<dbReference type="SUPFAM" id="SSF51120">
    <property type="entry name" value="beta-Roll"/>
    <property type="match status" value="8"/>
</dbReference>
<keyword evidence="7" id="KW-0472">Membrane</keyword>
<dbReference type="AlphaFoldDB" id="A0A545SN94"/>